<proteinExistence type="predicted"/>
<dbReference type="WBParaSite" id="PS1159_v2.g1226.t1">
    <property type="protein sequence ID" value="PS1159_v2.g1226.t1"/>
    <property type="gene ID" value="PS1159_v2.g1226"/>
</dbReference>
<evidence type="ECO:0000313" key="1">
    <source>
        <dbReference type="Proteomes" id="UP000887580"/>
    </source>
</evidence>
<dbReference type="Proteomes" id="UP000887580">
    <property type="component" value="Unplaced"/>
</dbReference>
<accession>A0AC35EZD0</accession>
<reference evidence="2" key="1">
    <citation type="submission" date="2022-11" db="UniProtKB">
        <authorList>
            <consortium name="WormBaseParasite"/>
        </authorList>
    </citation>
    <scope>IDENTIFICATION</scope>
</reference>
<organism evidence="1 2">
    <name type="scientific">Panagrolaimus sp. PS1159</name>
    <dbReference type="NCBI Taxonomy" id="55785"/>
    <lineage>
        <taxon>Eukaryota</taxon>
        <taxon>Metazoa</taxon>
        <taxon>Ecdysozoa</taxon>
        <taxon>Nematoda</taxon>
        <taxon>Chromadorea</taxon>
        <taxon>Rhabditida</taxon>
        <taxon>Tylenchina</taxon>
        <taxon>Panagrolaimomorpha</taxon>
        <taxon>Panagrolaimoidea</taxon>
        <taxon>Panagrolaimidae</taxon>
        <taxon>Panagrolaimus</taxon>
    </lineage>
</organism>
<protein>
    <submittedName>
        <fullName evidence="2">Uncharacterized protein</fullName>
    </submittedName>
</protein>
<sequence length="823" mass="93502">MDSQRNGNTNQPGDQGYRKRPSELSIPSVVAPKIETTQRLSYIDIPTQPLTPTVTTITYSRQEPQLHQQQPERPLMAINEGYSFIRTISNTAATEAVTTPNYEIPNRPKRTNATEYPSEMNDRIQVPDLESPFGNPNKKNSKNNKTQPIQPNEAPPIPPKILNQSSRSQNSESSSSIFKNILYNSNLEQQHYTPNSPFIPIAFNPSTTEERPNMDYVKESEVSSIDSSFDEQPTSNWNAEANVKCESQNEAHYTSLNHDMTHEEKFKSNIYQPKSNWNTEANTKHESHLATSAIEIHYSNIKNPELPLQQSFGSHAQQQSSSTWIKKTNVVSTTNENYPNAIKNESRILSTNPTINTNQDLYANLSPELPPRQRHGINTHSNDEMEQQLNIATESADKRHKNEDSISFTSTESNSDIVAFWSHHPSTRRRRTSNDLLNKKGFLTDESSEDEEVVRVPKVITSNKPPLKNYGLTQILQLEKGKLESDDVQQPSLASMVNEKSNEIEKEQTKEIRSDSLIIALESIKVMEEEDNENEKISKYQTIETTKESYSRTDNIQQERYGTNYQTTEITLHSNYENIPYKSNHEEIKSFSNDITLKRESMSFKPDEIHKIESTETFVTPKTHFQKTFEVKKEATMTPETPLIPSTSNFFDAWGKAADQNFDQTKTTVPFNLRKTKLGETVANVREESDSDSTMTFSSLSSDEEDSESDIDKRMIKLKQKIQAHLPQNLNQEMKHVENKAEAGSSSRDAVINVEEFSFVREEAPQPFQFKRLPLIGSAIDTPPTQSAEIFSTPPTSPIFQIPTTNLSQRPPLLPKMPPPSLP</sequence>
<name>A0AC35EZD0_9BILA</name>
<evidence type="ECO:0000313" key="2">
    <source>
        <dbReference type="WBParaSite" id="PS1159_v2.g1226.t1"/>
    </source>
</evidence>